<gene>
    <name evidence="2" type="ORF">A4A49_13567</name>
</gene>
<dbReference type="Gramene" id="OIS95660">
    <property type="protein sequence ID" value="OIS95660"/>
    <property type="gene ID" value="A4A49_13567"/>
</dbReference>
<protein>
    <submittedName>
        <fullName evidence="2">Uncharacterized protein</fullName>
    </submittedName>
</protein>
<feature type="region of interest" description="Disordered" evidence="1">
    <location>
        <begin position="1"/>
        <end position="35"/>
    </location>
</feature>
<dbReference type="OMA" id="NHGNKPK"/>
<evidence type="ECO:0000256" key="1">
    <source>
        <dbReference type="SAM" id="MobiDB-lite"/>
    </source>
</evidence>
<feature type="region of interest" description="Disordered" evidence="1">
    <location>
        <begin position="104"/>
        <end position="217"/>
    </location>
</feature>
<name>A0A1J6HRT6_NICAT</name>
<dbReference type="Proteomes" id="UP000187609">
    <property type="component" value="Unassembled WGS sequence"/>
</dbReference>
<accession>A0A1J6HRT6</accession>
<sequence length="217" mass="23263">MLSSSTLKQVVVGSVPTGQEPNGSQPKAAPFSLPMPKFNKTLQLKGKEKERHLQETTAAAVSRRELISLAATTLGGLALFATEPAEALEVADIGSSLKELLGISKAKPKTGAENQKNPKVENDKKPKMDDKGKPKSEGDLTKPKVEDNGKKPKSETDEKKAKMEGNVNKPKSEADEKKPKIGDNKKAVSPHHSEKEKVLPSSPVAPTLPNILNKAVH</sequence>
<feature type="compositionally biased region" description="Polar residues" evidence="1">
    <location>
        <begin position="16"/>
        <end position="25"/>
    </location>
</feature>
<evidence type="ECO:0000313" key="3">
    <source>
        <dbReference type="Proteomes" id="UP000187609"/>
    </source>
</evidence>
<reference evidence="2" key="1">
    <citation type="submission" date="2016-11" db="EMBL/GenBank/DDBJ databases">
        <title>The genome of Nicotiana attenuata.</title>
        <authorList>
            <person name="Xu S."/>
            <person name="Brockmoeller T."/>
            <person name="Gaquerel E."/>
            <person name="Navarro A."/>
            <person name="Kuhl H."/>
            <person name="Gase K."/>
            <person name="Ling Z."/>
            <person name="Zhou W."/>
            <person name="Kreitzer C."/>
            <person name="Stanke M."/>
            <person name="Tang H."/>
            <person name="Lyons E."/>
            <person name="Pandey P."/>
            <person name="Pandey S.P."/>
            <person name="Timmermann B."/>
            <person name="Baldwin I.T."/>
        </authorList>
    </citation>
    <scope>NUCLEOTIDE SEQUENCE [LARGE SCALE GENOMIC DNA]</scope>
    <source>
        <strain evidence="2">UT</strain>
    </source>
</reference>
<keyword evidence="3" id="KW-1185">Reference proteome</keyword>
<evidence type="ECO:0000313" key="2">
    <source>
        <dbReference type="EMBL" id="OIS95660.1"/>
    </source>
</evidence>
<dbReference type="AlphaFoldDB" id="A0A1J6HRT6"/>
<dbReference type="KEGG" id="nau:109235162"/>
<feature type="compositionally biased region" description="Basic and acidic residues" evidence="1">
    <location>
        <begin position="116"/>
        <end position="163"/>
    </location>
</feature>
<dbReference type="EMBL" id="MJEQ01037194">
    <property type="protein sequence ID" value="OIS95660.1"/>
    <property type="molecule type" value="Genomic_DNA"/>
</dbReference>
<feature type="compositionally biased region" description="Basic and acidic residues" evidence="1">
    <location>
        <begin position="170"/>
        <end position="198"/>
    </location>
</feature>
<dbReference type="OrthoDB" id="1298306at2759"/>
<comment type="caution">
    <text evidence="2">The sequence shown here is derived from an EMBL/GenBank/DDBJ whole genome shotgun (WGS) entry which is preliminary data.</text>
</comment>
<organism evidence="2 3">
    <name type="scientific">Nicotiana attenuata</name>
    <name type="common">Coyote tobacco</name>
    <dbReference type="NCBI Taxonomy" id="49451"/>
    <lineage>
        <taxon>Eukaryota</taxon>
        <taxon>Viridiplantae</taxon>
        <taxon>Streptophyta</taxon>
        <taxon>Embryophyta</taxon>
        <taxon>Tracheophyta</taxon>
        <taxon>Spermatophyta</taxon>
        <taxon>Magnoliopsida</taxon>
        <taxon>eudicotyledons</taxon>
        <taxon>Gunneridae</taxon>
        <taxon>Pentapetalae</taxon>
        <taxon>asterids</taxon>
        <taxon>lamiids</taxon>
        <taxon>Solanales</taxon>
        <taxon>Solanaceae</taxon>
        <taxon>Nicotianoideae</taxon>
        <taxon>Nicotianeae</taxon>
        <taxon>Nicotiana</taxon>
    </lineage>
</organism>
<proteinExistence type="predicted"/>